<dbReference type="Gene3D" id="2.130.10.10">
    <property type="entry name" value="YVTN repeat-like/Quinoprotein amine dehydrogenase"/>
    <property type="match status" value="3"/>
</dbReference>
<comment type="subcellular location">
    <subcellularLocation>
        <location evidence="1">Nucleus</location>
    </subcellularLocation>
</comment>
<proteinExistence type="inferred from homology"/>
<dbReference type="SUPFAM" id="SSF50998">
    <property type="entry name" value="Quinoprotein alcohol dehydrogenase-like"/>
    <property type="match status" value="1"/>
</dbReference>
<dbReference type="InterPro" id="IPR015943">
    <property type="entry name" value="WD40/YVTN_repeat-like_dom_sf"/>
</dbReference>
<dbReference type="SUPFAM" id="SSF50978">
    <property type="entry name" value="WD40 repeat-like"/>
    <property type="match status" value="1"/>
</dbReference>
<dbReference type="InterPro" id="IPR018846">
    <property type="entry name" value="Beta-prop_RSE1/DDB1/CPSF1_1st"/>
</dbReference>
<evidence type="ECO:0000256" key="1">
    <source>
        <dbReference type="ARBA" id="ARBA00004123"/>
    </source>
</evidence>
<dbReference type="Proteomes" id="UP001210925">
    <property type="component" value="Unassembled WGS sequence"/>
</dbReference>
<dbReference type="Pfam" id="PF11901">
    <property type="entry name" value="DM9"/>
    <property type="match status" value="1"/>
</dbReference>
<evidence type="ECO:0000256" key="4">
    <source>
        <dbReference type="ARBA" id="ARBA00023242"/>
    </source>
</evidence>
<evidence type="ECO:0000259" key="5">
    <source>
        <dbReference type="Pfam" id="PF03178"/>
    </source>
</evidence>
<feature type="domain" description="RSE1/DDB1/CPSF1 second beta-propeller" evidence="7">
    <location>
        <begin position="427"/>
        <end position="682"/>
    </location>
</feature>
<name>A0AAD5Y3N5_9FUNG</name>
<dbReference type="InterPro" id="IPR004871">
    <property type="entry name" value="RSE1/DDB1/CPSF1_C"/>
</dbReference>
<accession>A0AAD5Y3N5</accession>
<comment type="caution">
    <text evidence="8">The sequence shown here is derived from an EMBL/GenBank/DDBJ whole genome shotgun (WGS) entry which is preliminary data.</text>
</comment>
<dbReference type="InterPro" id="IPR011047">
    <property type="entry name" value="Quinoprotein_ADH-like_sf"/>
</dbReference>
<evidence type="ECO:0000313" key="8">
    <source>
        <dbReference type="EMBL" id="KAJ3253605.1"/>
    </source>
</evidence>
<dbReference type="GO" id="GO:0005634">
    <property type="term" value="C:nucleus"/>
    <property type="evidence" value="ECO:0007669"/>
    <property type="project" value="UniProtKB-SubCell"/>
</dbReference>
<dbReference type="Pfam" id="PF10433">
    <property type="entry name" value="Beta-prop_RSE1_1st"/>
    <property type="match status" value="1"/>
</dbReference>
<protein>
    <recommendedName>
        <fullName evidence="3">DNA damage-binding protein 1</fullName>
    </recommendedName>
</protein>
<evidence type="ECO:0000313" key="9">
    <source>
        <dbReference type="Proteomes" id="UP001210925"/>
    </source>
</evidence>
<sequence length="1056" mass="118817">MSPNLAWKQGPHIPKNAIIGGTHEGKPIYVARTFYQGGDHPGKSTGNGCSFGWGQKEMFTNDYETLAGDMDMLQWVPFVGRLKPGKFDFNPVSAGYEKNPQNEMFIIRAMRDGRWVPGKTGFGLPAGFIGYNGLEVELDNQPDTLVILTQKQQLSLLQWKDNTVVTVSSGSVKDRGQKLSENSFLLVSKSYIGIYIYQGIFKILPIRNNQVMDCVNKRLDKLDVIYMAVHNGDLYVLYQNIKEERYVVTYKIGDDIEEDLDFQVEDQANMLIPTDHGIVIVGQHSIQLNNQKTIFKPTVMKAYTIMNDKILLGDYQGNLHLLDLNLLKCNIILNTVGISTLSWIQDDYLYVGSSSSDSQLIQLFSEKQTVYQSLGPISDFVLTDLDEQSQLITCSGYLQSGSLRIIRNGIGIDELSSIDLQVLNLFSLGEKYLVAGFISETRILALDEDLSEFDQGDFDFDVPTIQCGNIGDYFIQITRRGIKIATDEFQLYDEYRSRDEITLASFSDTDIVIALGSVLQHFTIKNGKLAEQNFIKLDTDVACIHVKANQIAVGMWDSSVRLHKLPSLIQTHSEQLESIPKSILLVTLENVDYLMAAEGTGVVYTFSMFDFAKKKISLGTRPITLHAIDDYVFCSSDRPTIIYSQHSKLVYSNVNLRHVKSVVKFDHWLAIATDDSLKIGTIDTVQKLHVKTVPIGETVRRIVVHEQSSSMLIMTQIFRVGSEGESVFVGYLKLLDSNTFEVLDSYELNEHELGSALHSCTFDEEYVIFGTCIALPDEDEPAQGRLLVFRVTGDQLELVNSVDIEGACYSITSVKDRIAVAINTTVCLYEWHDGLVHIATHHGHILALTLSSFGDFIIVGDLVKSISCLVYDEIEKKLIERARDYDTNWMINVQAISEDLYIGSDDRFNIICVKKNNDIQDFKRLQVVARYHVGQQVNRFRLVNNPDQPFIANPILLYATINGALGVICTLSDHVELLTKLEASLKQLPTIGNLSHDRFREFENQKLCTKKEGFIDGDLVEAFIDLDSEMKEKVAQEVGQPVQELTKIVQDLARIH</sequence>
<dbReference type="PANTHER" id="PTHR10644">
    <property type="entry name" value="DNA REPAIR/RNA PROCESSING CPSF FAMILY"/>
    <property type="match status" value="1"/>
</dbReference>
<feature type="domain" description="RSE1/DDB1/CPSF1 C-terminal" evidence="5">
    <location>
        <begin position="731"/>
        <end position="1025"/>
    </location>
</feature>
<evidence type="ECO:0000259" key="7">
    <source>
        <dbReference type="Pfam" id="PF23726"/>
    </source>
</evidence>
<dbReference type="AlphaFoldDB" id="A0AAD5Y3N5"/>
<gene>
    <name evidence="8" type="primary">DDB1A</name>
    <name evidence="8" type="ORF">HK103_000447</name>
</gene>
<dbReference type="InterPro" id="IPR036322">
    <property type="entry name" value="WD40_repeat_dom_sf"/>
</dbReference>
<dbReference type="InterPro" id="IPR050358">
    <property type="entry name" value="RSE1/DDB1/CFT1"/>
</dbReference>
<dbReference type="InterPro" id="IPR058543">
    <property type="entry name" value="Beta-prop_RSE1/DDB1/CPSF1_2nd"/>
</dbReference>
<dbReference type="Pfam" id="PF03178">
    <property type="entry name" value="CPSF_A"/>
    <property type="match status" value="1"/>
</dbReference>
<reference evidence="8" key="1">
    <citation type="submission" date="2020-05" db="EMBL/GenBank/DDBJ databases">
        <title>Phylogenomic resolution of chytrid fungi.</title>
        <authorList>
            <person name="Stajich J.E."/>
            <person name="Amses K."/>
            <person name="Simmons R."/>
            <person name="Seto K."/>
            <person name="Myers J."/>
            <person name="Bonds A."/>
            <person name="Quandt C.A."/>
            <person name="Barry K."/>
            <person name="Liu P."/>
            <person name="Grigoriev I."/>
            <person name="Longcore J.E."/>
            <person name="James T.Y."/>
        </authorList>
    </citation>
    <scope>NUCLEOTIDE SEQUENCE</scope>
    <source>
        <strain evidence="8">PLAUS21</strain>
    </source>
</reference>
<dbReference type="Gene3D" id="1.10.150.910">
    <property type="match status" value="1"/>
</dbReference>
<dbReference type="EMBL" id="JADGKB010000105">
    <property type="protein sequence ID" value="KAJ3253605.1"/>
    <property type="molecule type" value="Genomic_DNA"/>
</dbReference>
<evidence type="ECO:0000256" key="3">
    <source>
        <dbReference type="ARBA" id="ARBA00014577"/>
    </source>
</evidence>
<dbReference type="Pfam" id="PF23726">
    <property type="entry name" value="Beta-prop_RSE1_2nd"/>
    <property type="match status" value="1"/>
</dbReference>
<dbReference type="InterPro" id="IPR006616">
    <property type="entry name" value="DM9_repeat"/>
</dbReference>
<keyword evidence="4" id="KW-0539">Nucleus</keyword>
<organism evidence="8 9">
    <name type="scientific">Boothiomyces macroporosus</name>
    <dbReference type="NCBI Taxonomy" id="261099"/>
    <lineage>
        <taxon>Eukaryota</taxon>
        <taxon>Fungi</taxon>
        <taxon>Fungi incertae sedis</taxon>
        <taxon>Chytridiomycota</taxon>
        <taxon>Chytridiomycota incertae sedis</taxon>
        <taxon>Chytridiomycetes</taxon>
        <taxon>Rhizophydiales</taxon>
        <taxon>Terramycetaceae</taxon>
        <taxon>Boothiomyces</taxon>
    </lineage>
</organism>
<evidence type="ECO:0000259" key="6">
    <source>
        <dbReference type="Pfam" id="PF10433"/>
    </source>
</evidence>
<feature type="domain" description="RSE1/DDB1/CPSF1 first beta-propeller" evidence="6">
    <location>
        <begin position="140"/>
        <end position="367"/>
    </location>
</feature>
<keyword evidence="9" id="KW-1185">Reference proteome</keyword>
<evidence type="ECO:0000256" key="2">
    <source>
        <dbReference type="ARBA" id="ARBA00007453"/>
    </source>
</evidence>
<dbReference type="GO" id="GO:0003676">
    <property type="term" value="F:nucleic acid binding"/>
    <property type="evidence" value="ECO:0007669"/>
    <property type="project" value="InterPro"/>
</dbReference>
<comment type="similarity">
    <text evidence="2">Belongs to the DDB1 family.</text>
</comment>
<dbReference type="SMART" id="SM00696">
    <property type="entry name" value="DM9"/>
    <property type="match status" value="1"/>
</dbReference>